<proteinExistence type="predicted"/>
<feature type="region of interest" description="Disordered" evidence="1">
    <location>
        <begin position="144"/>
        <end position="172"/>
    </location>
</feature>
<accession>A0AAW1P590</accession>
<keyword evidence="2" id="KW-0812">Transmembrane</keyword>
<keyword evidence="4" id="KW-1185">Reference proteome</keyword>
<evidence type="ECO:0000313" key="3">
    <source>
        <dbReference type="EMBL" id="KAK9805020.1"/>
    </source>
</evidence>
<feature type="transmembrane region" description="Helical" evidence="2">
    <location>
        <begin position="55"/>
        <end position="74"/>
    </location>
</feature>
<evidence type="ECO:0000313" key="4">
    <source>
        <dbReference type="Proteomes" id="UP001465755"/>
    </source>
</evidence>
<name>A0AAW1P590_9CHLO</name>
<gene>
    <name evidence="3" type="ORF">WJX73_003095</name>
</gene>
<evidence type="ECO:0000256" key="1">
    <source>
        <dbReference type="SAM" id="MobiDB-lite"/>
    </source>
</evidence>
<organism evidence="3 4">
    <name type="scientific">Symbiochloris irregularis</name>
    <dbReference type="NCBI Taxonomy" id="706552"/>
    <lineage>
        <taxon>Eukaryota</taxon>
        <taxon>Viridiplantae</taxon>
        <taxon>Chlorophyta</taxon>
        <taxon>core chlorophytes</taxon>
        <taxon>Trebouxiophyceae</taxon>
        <taxon>Trebouxiales</taxon>
        <taxon>Trebouxiaceae</taxon>
        <taxon>Symbiochloris</taxon>
    </lineage>
</organism>
<dbReference type="AlphaFoldDB" id="A0AAW1P590"/>
<dbReference type="Proteomes" id="UP001465755">
    <property type="component" value="Unassembled WGS sequence"/>
</dbReference>
<keyword evidence="2" id="KW-0472">Membrane</keyword>
<protein>
    <submittedName>
        <fullName evidence="3">Uncharacterized protein</fullName>
    </submittedName>
</protein>
<comment type="caution">
    <text evidence="3">The sequence shown here is derived from an EMBL/GenBank/DDBJ whole genome shotgun (WGS) entry which is preliminary data.</text>
</comment>
<reference evidence="3 4" key="1">
    <citation type="journal article" date="2024" name="Nat. Commun.">
        <title>Phylogenomics reveals the evolutionary origins of lichenization in chlorophyte algae.</title>
        <authorList>
            <person name="Puginier C."/>
            <person name="Libourel C."/>
            <person name="Otte J."/>
            <person name="Skaloud P."/>
            <person name="Haon M."/>
            <person name="Grisel S."/>
            <person name="Petersen M."/>
            <person name="Berrin J.G."/>
            <person name="Delaux P.M."/>
            <person name="Dal Grande F."/>
            <person name="Keller J."/>
        </authorList>
    </citation>
    <scope>NUCLEOTIDE SEQUENCE [LARGE SCALE GENOMIC DNA]</scope>
    <source>
        <strain evidence="3 4">SAG 2036</strain>
    </source>
</reference>
<evidence type="ECO:0000256" key="2">
    <source>
        <dbReference type="SAM" id="Phobius"/>
    </source>
</evidence>
<dbReference type="EMBL" id="JALJOQ010000046">
    <property type="protein sequence ID" value="KAK9805020.1"/>
    <property type="molecule type" value="Genomic_DNA"/>
</dbReference>
<sequence length="172" mass="19032">MFSSERQPLTGSPDEKARRALSDLSHSLGDEESFMTGSAANQPGSRFWRELKQNWWLWGSIAFAVLLIGSLVIFKDSLYDTAAHGLPFLAVKENAAEACATQCKAEQDAAAAATRGNDAPVREAYDTCYTKCVAQETKEVAEEREKFKQSEESFEKMVEEKEGLDGDAKKKP</sequence>
<keyword evidence="2" id="KW-1133">Transmembrane helix</keyword>